<protein>
    <submittedName>
        <fullName evidence="2">Uncharacterized protein</fullName>
    </submittedName>
</protein>
<sequence length="89" mass="10120">MAEPRPPAEPRRSRLGRILEEHPEARPRIRDAVFSLLATALATIAIVGLLLIWHLRRRARLIRERLAPPRRVSLPDLAAKDDVDHGPDQ</sequence>
<feature type="transmembrane region" description="Helical" evidence="1">
    <location>
        <begin position="32"/>
        <end position="55"/>
    </location>
</feature>
<keyword evidence="1" id="KW-0812">Transmembrane</keyword>
<dbReference type="KEGG" id="agv:OJF2_30260"/>
<keyword evidence="1" id="KW-1133">Transmembrane helix</keyword>
<accession>A0A5B9W2N9</accession>
<gene>
    <name evidence="2" type="ORF">OJF2_30260</name>
</gene>
<evidence type="ECO:0000313" key="3">
    <source>
        <dbReference type="Proteomes" id="UP000324233"/>
    </source>
</evidence>
<reference evidence="2 3" key="1">
    <citation type="submission" date="2019-08" db="EMBL/GenBank/DDBJ databases">
        <title>Deep-cultivation of Planctomycetes and their phenomic and genomic characterization uncovers novel biology.</title>
        <authorList>
            <person name="Wiegand S."/>
            <person name="Jogler M."/>
            <person name="Boedeker C."/>
            <person name="Pinto D."/>
            <person name="Vollmers J."/>
            <person name="Rivas-Marin E."/>
            <person name="Kohn T."/>
            <person name="Peeters S.H."/>
            <person name="Heuer A."/>
            <person name="Rast P."/>
            <person name="Oberbeckmann S."/>
            <person name="Bunk B."/>
            <person name="Jeske O."/>
            <person name="Meyerdierks A."/>
            <person name="Storesund J.E."/>
            <person name="Kallscheuer N."/>
            <person name="Luecker S."/>
            <person name="Lage O.M."/>
            <person name="Pohl T."/>
            <person name="Merkel B.J."/>
            <person name="Hornburger P."/>
            <person name="Mueller R.-W."/>
            <person name="Bruemmer F."/>
            <person name="Labrenz M."/>
            <person name="Spormann A.M."/>
            <person name="Op den Camp H."/>
            <person name="Overmann J."/>
            <person name="Amann R."/>
            <person name="Jetten M.S.M."/>
            <person name="Mascher T."/>
            <person name="Medema M.H."/>
            <person name="Devos D.P."/>
            <person name="Kaster A.-K."/>
            <person name="Ovreas L."/>
            <person name="Rohde M."/>
            <person name="Galperin M.Y."/>
            <person name="Jogler C."/>
        </authorList>
    </citation>
    <scope>NUCLEOTIDE SEQUENCE [LARGE SCALE GENOMIC DNA]</scope>
    <source>
        <strain evidence="2 3">OJF2</strain>
    </source>
</reference>
<organism evidence="2 3">
    <name type="scientific">Aquisphaera giovannonii</name>
    <dbReference type="NCBI Taxonomy" id="406548"/>
    <lineage>
        <taxon>Bacteria</taxon>
        <taxon>Pseudomonadati</taxon>
        <taxon>Planctomycetota</taxon>
        <taxon>Planctomycetia</taxon>
        <taxon>Isosphaerales</taxon>
        <taxon>Isosphaeraceae</taxon>
        <taxon>Aquisphaera</taxon>
    </lineage>
</organism>
<dbReference type="AlphaFoldDB" id="A0A5B9W2N9"/>
<dbReference type="RefSeq" id="WP_148594405.1">
    <property type="nucleotide sequence ID" value="NZ_CP042997.1"/>
</dbReference>
<dbReference type="Proteomes" id="UP000324233">
    <property type="component" value="Chromosome"/>
</dbReference>
<dbReference type="EMBL" id="CP042997">
    <property type="protein sequence ID" value="QEH34487.1"/>
    <property type="molecule type" value="Genomic_DNA"/>
</dbReference>
<keyword evidence="3" id="KW-1185">Reference proteome</keyword>
<proteinExistence type="predicted"/>
<evidence type="ECO:0000313" key="2">
    <source>
        <dbReference type="EMBL" id="QEH34487.1"/>
    </source>
</evidence>
<keyword evidence="1" id="KW-0472">Membrane</keyword>
<evidence type="ECO:0000256" key="1">
    <source>
        <dbReference type="SAM" id="Phobius"/>
    </source>
</evidence>
<name>A0A5B9W2N9_9BACT</name>